<evidence type="ECO:0000256" key="1">
    <source>
        <dbReference type="SAM" id="Coils"/>
    </source>
</evidence>
<reference evidence="2" key="1">
    <citation type="journal article" date="2015" name="Nature">
        <title>Complex archaea that bridge the gap between prokaryotes and eukaryotes.</title>
        <authorList>
            <person name="Spang A."/>
            <person name="Saw J.H."/>
            <person name="Jorgensen S.L."/>
            <person name="Zaremba-Niedzwiedzka K."/>
            <person name="Martijn J."/>
            <person name="Lind A.E."/>
            <person name="van Eijk R."/>
            <person name="Schleper C."/>
            <person name="Guy L."/>
            <person name="Ettema T.J."/>
        </authorList>
    </citation>
    <scope>NUCLEOTIDE SEQUENCE</scope>
</reference>
<dbReference type="AlphaFoldDB" id="A0A0F9S4B8"/>
<dbReference type="InterPro" id="IPR021428">
    <property type="entry name" value="DUF3078"/>
</dbReference>
<feature type="coiled-coil region" evidence="1">
    <location>
        <begin position="22"/>
        <end position="49"/>
    </location>
</feature>
<comment type="caution">
    <text evidence="2">The sequence shown here is derived from an EMBL/GenBank/DDBJ whole genome shotgun (WGS) entry which is preliminary data.</text>
</comment>
<sequence>MKKFLLTFLTILTFSIGAAQTIDDLKAEKAEKNDSIAAIKSRVDALQKQIDTYPGWKIGAFGTLGANISSFNNWYSQGVPNNSSGNIGVTVNAFANLDRDTFFWKNSGNANLQWVKLDNKDIETDSEDFEGTTDVFTLTSLYGYKLSDKWAVSALGEYRTSLINNFNDPGYLDLGVGATWTPLENLVVVIHPLNYNFVFTSTDNIYESSAGAKIVADYTRKFGKLNLKSNFSTFQSYKSSDYSNFTWINSLGYTLWKGIGLGFEFGLRGNHQESLANAFAQAPDPIVVTPTFDNTENDLQTYWLFGLNYAF</sequence>
<organism evidence="2">
    <name type="scientific">marine sediment metagenome</name>
    <dbReference type="NCBI Taxonomy" id="412755"/>
    <lineage>
        <taxon>unclassified sequences</taxon>
        <taxon>metagenomes</taxon>
        <taxon>ecological metagenomes</taxon>
    </lineage>
</organism>
<name>A0A0F9S4B8_9ZZZZ</name>
<dbReference type="EMBL" id="LAZR01002297">
    <property type="protein sequence ID" value="KKN31876.1"/>
    <property type="molecule type" value="Genomic_DNA"/>
</dbReference>
<accession>A0A0F9S4B8</accession>
<protein>
    <recommendedName>
        <fullName evidence="3">DUF3078 domain-containing protein</fullName>
    </recommendedName>
</protein>
<proteinExistence type="predicted"/>
<gene>
    <name evidence="2" type="ORF">LCGC14_0819590</name>
</gene>
<keyword evidence="1" id="KW-0175">Coiled coil</keyword>
<evidence type="ECO:0008006" key="3">
    <source>
        <dbReference type="Google" id="ProtNLM"/>
    </source>
</evidence>
<evidence type="ECO:0000313" key="2">
    <source>
        <dbReference type="EMBL" id="KKN31876.1"/>
    </source>
</evidence>
<dbReference type="Pfam" id="PF11276">
    <property type="entry name" value="DUF3078"/>
    <property type="match status" value="1"/>
</dbReference>